<feature type="region of interest" description="Disordered" evidence="1">
    <location>
        <begin position="66"/>
        <end position="87"/>
    </location>
</feature>
<proteinExistence type="predicted"/>
<evidence type="ECO:0000313" key="3">
    <source>
        <dbReference type="EMBL" id="DAD86534.1"/>
    </source>
</evidence>
<name>A0A8S5MW02_9CAUD</name>
<dbReference type="EMBL" id="BK015001">
    <property type="protein sequence ID" value="DAD86534.1"/>
    <property type="molecule type" value="Genomic_DNA"/>
</dbReference>
<reference evidence="3" key="1">
    <citation type="journal article" date="2021" name="Proc. Natl. Acad. Sci. U.S.A.">
        <title>A Catalog of Tens of Thousands of Viruses from Human Metagenomes Reveals Hidden Associations with Chronic Diseases.</title>
        <authorList>
            <person name="Tisza M.J."/>
            <person name="Buck C.B."/>
        </authorList>
    </citation>
    <scope>NUCLEOTIDE SEQUENCE</scope>
    <source>
        <strain evidence="3">Ctu1h4</strain>
    </source>
</reference>
<dbReference type="InterPro" id="IPR024498">
    <property type="entry name" value="DUF2786"/>
</dbReference>
<accession>A0A8S5MW02</accession>
<dbReference type="Pfam" id="PF10979">
    <property type="entry name" value="DUF2786"/>
    <property type="match status" value="1"/>
</dbReference>
<protein>
    <recommendedName>
        <fullName evidence="2">DUF2786 domain-containing protein</fullName>
    </recommendedName>
</protein>
<evidence type="ECO:0000259" key="2">
    <source>
        <dbReference type="Pfam" id="PF10979"/>
    </source>
</evidence>
<organism evidence="3">
    <name type="scientific">Siphoviridae sp. ctu1h4</name>
    <dbReference type="NCBI Taxonomy" id="2826499"/>
    <lineage>
        <taxon>Viruses</taxon>
        <taxon>Duplodnaviria</taxon>
        <taxon>Heunggongvirae</taxon>
        <taxon>Uroviricota</taxon>
        <taxon>Caudoviricetes</taxon>
    </lineage>
</organism>
<feature type="domain" description="DUF2786" evidence="2">
    <location>
        <begin position="5"/>
        <end position="44"/>
    </location>
</feature>
<sequence>MTENKIIEQIRQLLRIASDRGASVNERELAQRRAERLMVRYRIESLPEGDARAPRTRTLPRWRWRSRAAPRRWRGPSWTASPPSPAP</sequence>
<evidence type="ECO:0000256" key="1">
    <source>
        <dbReference type="SAM" id="MobiDB-lite"/>
    </source>
</evidence>